<gene>
    <name evidence="7" type="ORF">HFTV1-gp60</name>
</gene>
<proteinExistence type="predicted"/>
<dbReference type="InterPro" id="IPR029063">
    <property type="entry name" value="SAM-dependent_MTases_sf"/>
</dbReference>
<dbReference type="PRINTS" id="PR00105">
    <property type="entry name" value="C5METTRFRASE"/>
</dbReference>
<keyword evidence="6" id="KW-1258">Restriction-modification system evasion by virus</keyword>
<keyword evidence="1 7" id="KW-0489">Methyltransferase</keyword>
<evidence type="ECO:0000256" key="1">
    <source>
        <dbReference type="ARBA" id="ARBA00022603"/>
    </source>
</evidence>
<dbReference type="Pfam" id="PF00145">
    <property type="entry name" value="DNA_methylase"/>
    <property type="match status" value="1"/>
</dbReference>
<dbReference type="GO" id="GO:0008168">
    <property type="term" value="F:methyltransferase activity"/>
    <property type="evidence" value="ECO:0007669"/>
    <property type="project" value="UniProtKB-KW"/>
</dbReference>
<dbReference type="SUPFAM" id="SSF53335">
    <property type="entry name" value="S-adenosyl-L-methionine-dependent methyltransferases"/>
    <property type="match status" value="1"/>
</dbReference>
<evidence type="ECO:0000256" key="5">
    <source>
        <dbReference type="ARBA" id="ARBA00023280"/>
    </source>
</evidence>
<dbReference type="GO" id="GO:0052170">
    <property type="term" value="P:symbiont-mediated suppression of host innate immune response"/>
    <property type="evidence" value="ECO:0007669"/>
    <property type="project" value="UniProtKB-KW"/>
</dbReference>
<evidence type="ECO:0000256" key="2">
    <source>
        <dbReference type="ARBA" id="ARBA00022632"/>
    </source>
</evidence>
<evidence type="ECO:0000313" key="8">
    <source>
        <dbReference type="Proteomes" id="UP000289930"/>
    </source>
</evidence>
<dbReference type="Proteomes" id="UP000289930">
    <property type="component" value="Segment"/>
</dbReference>
<dbReference type="GO" id="GO:0099018">
    <property type="term" value="P:symbiont-mediated evasion of host restriction-modification system"/>
    <property type="evidence" value="ECO:0007669"/>
    <property type="project" value="UniProtKB-KW"/>
</dbReference>
<reference evidence="7" key="1">
    <citation type="journal article" date="2019" name="Environ. Microbiol.">
        <title>Novel haloarchaeal viruses from Lake Retba infecting Haloferax and Halorubrum species.</title>
        <authorList>
            <person name="Mizuno C.M."/>
            <person name="Prajapati B."/>
            <person name="Lucas-Staat S."/>
            <person name="Sime-Ngando T."/>
            <person name="Forterre P."/>
            <person name="Bamford D.H."/>
            <person name="Prangishvili D."/>
            <person name="Krupovic M."/>
            <person name="Oksanen H.M."/>
        </authorList>
    </citation>
    <scope>NUCLEOTIDE SEQUENCE</scope>
</reference>
<dbReference type="InterPro" id="IPR018117">
    <property type="entry name" value="C5_DNA_meth_AS"/>
</dbReference>
<dbReference type="Gene3D" id="3.40.50.150">
    <property type="entry name" value="Vaccinia Virus protein VP39"/>
    <property type="match status" value="1"/>
</dbReference>
<dbReference type="GO" id="GO:0032259">
    <property type="term" value="P:methylation"/>
    <property type="evidence" value="ECO:0007669"/>
    <property type="project" value="UniProtKB-KW"/>
</dbReference>
<evidence type="ECO:0000256" key="6">
    <source>
        <dbReference type="ARBA" id="ARBA00033479"/>
    </source>
</evidence>
<name>A0A410N6Y5_HFTV1</name>
<accession>A0A410N6Y5</accession>
<evidence type="ECO:0000256" key="4">
    <source>
        <dbReference type="ARBA" id="ARBA00022691"/>
    </source>
</evidence>
<keyword evidence="4" id="KW-0949">S-adenosyl-L-methionine</keyword>
<keyword evidence="3" id="KW-0808">Transferase</keyword>
<keyword evidence="5" id="KW-0899">Viral immunoevasion</keyword>
<keyword evidence="8" id="KW-1185">Reference proteome</keyword>
<dbReference type="EMBL" id="MG550112">
    <property type="protein sequence ID" value="QAS68893.1"/>
    <property type="molecule type" value="Genomic_DNA"/>
</dbReference>
<evidence type="ECO:0000313" key="7">
    <source>
        <dbReference type="EMBL" id="QAS68893.1"/>
    </source>
</evidence>
<sequence>MSDYNVLDLFAGLGGFSAAFEESERWDVTTVEIEEKFDPDIVADVFDLRPSDFEQEFDVVLASPPCTQFSPMAWSHEKQFERDGTPVTQEAAQSVALVYHTLGLIKSIAPSFWFMENPRGAMRWVIGEPTATIDYCAYGHYTKKPTDFWGEHPPMTYKRCPHEIHTDENGVTDMERGPSDPSERAKLPYGVSNTVLEACESALDGNAPKDTTLTEWHE</sequence>
<keyword evidence="2" id="KW-1090">Inhibition of host innate immune response by virus</keyword>
<evidence type="ECO:0000256" key="3">
    <source>
        <dbReference type="ARBA" id="ARBA00022679"/>
    </source>
</evidence>
<organism evidence="7">
    <name type="scientific">Haloferax tailed virus 1</name>
    <name type="common">HFTV1</name>
    <dbReference type="NCBI Taxonomy" id="2507575"/>
    <lineage>
        <taxon>Viruses</taxon>
        <taxon>Duplodnaviria</taxon>
        <taxon>Heunggongvirae</taxon>
        <taxon>Uroviricota</taxon>
        <taxon>Caudoviricetes</taxon>
        <taxon>Kirjokansivirales</taxon>
        <taxon>Haloferuviridae</taxon>
        <taxon>Retbasiphovirus</taxon>
        <taxon>Retbasiphovirus hantatum</taxon>
        <taxon>Retbasiphovirus HFTV1</taxon>
    </lineage>
</organism>
<dbReference type="PROSITE" id="PS00094">
    <property type="entry name" value="C5_MTASE_1"/>
    <property type="match status" value="1"/>
</dbReference>
<keyword evidence="2" id="KW-0945">Host-virus interaction</keyword>
<dbReference type="InterPro" id="IPR001525">
    <property type="entry name" value="C5_MeTfrase"/>
</dbReference>
<protein>
    <submittedName>
        <fullName evidence="7">DNA methylase</fullName>
    </submittedName>
</protein>